<protein>
    <submittedName>
        <fullName evidence="1">Uncharacterized protein</fullName>
    </submittedName>
</protein>
<keyword evidence="2" id="KW-1185">Reference proteome</keyword>
<proteinExistence type="predicted"/>
<gene>
    <name evidence="1" type="ORF">FHU34_11441</name>
</gene>
<accession>A0A561VU34</accession>
<dbReference type="AlphaFoldDB" id="A0A561VU34"/>
<reference evidence="1 2" key="1">
    <citation type="submission" date="2019-06" db="EMBL/GenBank/DDBJ databases">
        <title>Sequencing the genomes of 1000 actinobacteria strains.</title>
        <authorList>
            <person name="Klenk H.-P."/>
        </authorList>
    </citation>
    <scope>NUCLEOTIDE SEQUENCE [LARGE SCALE GENOMIC DNA]</scope>
    <source>
        <strain evidence="1 2">DSM 45885</strain>
    </source>
</reference>
<name>A0A561VU34_9ACTN</name>
<comment type="caution">
    <text evidence="1">The sequence shown here is derived from an EMBL/GenBank/DDBJ whole genome shotgun (WGS) entry which is preliminary data.</text>
</comment>
<sequence length="66" mass="7702">MQRHLNDDTNDWINLRLAHGLRIVREGSRYRIAADFPHGLIVTDLIDSSAYADARRELEELVRSIR</sequence>
<evidence type="ECO:0000313" key="1">
    <source>
        <dbReference type="EMBL" id="TWG15134.1"/>
    </source>
</evidence>
<evidence type="ECO:0000313" key="2">
    <source>
        <dbReference type="Proteomes" id="UP000317685"/>
    </source>
</evidence>
<dbReference type="Proteomes" id="UP000317685">
    <property type="component" value="Unassembled WGS sequence"/>
</dbReference>
<dbReference type="EMBL" id="VIWZ01000001">
    <property type="protein sequence ID" value="TWG15134.1"/>
    <property type="molecule type" value="Genomic_DNA"/>
</dbReference>
<organism evidence="1 2">
    <name type="scientific">Micromonospora taraxaci</name>
    <dbReference type="NCBI Taxonomy" id="1316803"/>
    <lineage>
        <taxon>Bacteria</taxon>
        <taxon>Bacillati</taxon>
        <taxon>Actinomycetota</taxon>
        <taxon>Actinomycetes</taxon>
        <taxon>Micromonosporales</taxon>
        <taxon>Micromonosporaceae</taxon>
        <taxon>Micromonospora</taxon>
    </lineage>
</organism>